<dbReference type="EMBL" id="AP027272">
    <property type="protein sequence ID" value="BDX07779.1"/>
    <property type="molecule type" value="Genomic_DNA"/>
</dbReference>
<dbReference type="InterPro" id="IPR029063">
    <property type="entry name" value="SAM-dependent_MTases_sf"/>
</dbReference>
<dbReference type="SUPFAM" id="SSF53335">
    <property type="entry name" value="S-adenosyl-L-methionine-dependent methyltransferases"/>
    <property type="match status" value="1"/>
</dbReference>
<dbReference type="InterPro" id="IPR008884">
    <property type="entry name" value="TylF_MeTrfase"/>
</dbReference>
<keyword evidence="2" id="KW-1185">Reference proteome</keyword>
<organism evidence="1 2">
    <name type="scientific">Planctobacterium marinum</name>
    <dbReference type="NCBI Taxonomy" id="1631968"/>
    <lineage>
        <taxon>Bacteria</taxon>
        <taxon>Pseudomonadati</taxon>
        <taxon>Pseudomonadota</taxon>
        <taxon>Gammaproteobacteria</taxon>
        <taxon>Alteromonadales</taxon>
        <taxon>Alteromonadaceae</taxon>
        <taxon>Planctobacterium</taxon>
    </lineage>
</organism>
<dbReference type="RefSeq" id="WP_338293877.1">
    <property type="nucleotide sequence ID" value="NZ_AP027272.1"/>
</dbReference>
<dbReference type="AlphaFoldDB" id="A0AA48HM53"/>
<evidence type="ECO:0000313" key="2">
    <source>
        <dbReference type="Proteomes" id="UP001333710"/>
    </source>
</evidence>
<evidence type="ECO:0000313" key="1">
    <source>
        <dbReference type="EMBL" id="BDX07779.1"/>
    </source>
</evidence>
<dbReference type="Gene3D" id="3.40.50.150">
    <property type="entry name" value="Vaccinia Virus protein VP39"/>
    <property type="match status" value="1"/>
</dbReference>
<name>A0AA48HM53_9ALTE</name>
<proteinExistence type="predicted"/>
<sequence>MEPGNIVVWGTGDLCDQFMASNGSQLQVTFFVDSYKTGEKQGIPVIAPEILRDIDLSALYICSTWYNQIIPVCLKNGVKSEDIYVVMARTFEAIPLNQFERMANGEFYFLPWKKQLADIHRTLSCDIVHPDVYKDIAKSVSYCFISSVEGDFAEFGTCTGYTASLIAYAISFYAQRMQKHETAHHMQGRKLCLFDSFAGFPKATLDEDLNSPHVASGVWGEGTAKGLSALQLRQLVTQNLPEHNVNIYEGWYKDTLSDIPAGQRFAFVHMDCDLYESTIDVLRYLFSHEHLSEGAMLLFDNWYCNRASHKFAEHKAWLTLLEEFDVNFTDLGMYACVGNKMIIHDYLKK</sequence>
<dbReference type="Proteomes" id="UP001333710">
    <property type="component" value="Chromosome"/>
</dbReference>
<evidence type="ECO:0008006" key="3">
    <source>
        <dbReference type="Google" id="ProtNLM"/>
    </source>
</evidence>
<dbReference type="PANTHER" id="PTHR40036">
    <property type="entry name" value="MACROCIN O-METHYLTRANSFERASE"/>
    <property type="match status" value="1"/>
</dbReference>
<dbReference type="Gene3D" id="3.40.50.720">
    <property type="entry name" value="NAD(P)-binding Rossmann-like Domain"/>
    <property type="match status" value="1"/>
</dbReference>
<reference evidence="1" key="1">
    <citation type="submission" date="2023-01" db="EMBL/GenBank/DDBJ databases">
        <title>Complete genome sequence of Planctobacterium marinum strain Dej080120_11.</title>
        <authorList>
            <person name="Ueki S."/>
            <person name="Maruyama F."/>
        </authorList>
    </citation>
    <scope>NUCLEOTIDE SEQUENCE</scope>
    <source>
        <strain evidence="1">Dej080120_11</strain>
    </source>
</reference>
<protein>
    <recommendedName>
        <fullName evidence="3">Macrocin-O-methyltransferase (TylF)</fullName>
    </recommendedName>
</protein>
<accession>A0AA48HM53</accession>
<gene>
    <name evidence="1" type="ORF">MACH26_33000</name>
</gene>
<dbReference type="Pfam" id="PF05711">
    <property type="entry name" value="TylF"/>
    <property type="match status" value="1"/>
</dbReference>
<dbReference type="PANTHER" id="PTHR40036:SF1">
    <property type="entry name" value="MACROCIN O-METHYLTRANSFERASE"/>
    <property type="match status" value="1"/>
</dbReference>
<dbReference type="KEGG" id="pmaw:MACH26_33000"/>